<evidence type="ECO:0000313" key="1">
    <source>
        <dbReference type="EMBL" id="KIK81131.1"/>
    </source>
</evidence>
<dbReference type="HOGENOM" id="CLU_1644248_0_0_1"/>
<reference evidence="1 2" key="1">
    <citation type="submission" date="2014-04" db="EMBL/GenBank/DDBJ databases">
        <authorList>
            <consortium name="DOE Joint Genome Institute"/>
            <person name="Kuo A."/>
            <person name="Kohler A."/>
            <person name="Jargeat P."/>
            <person name="Nagy L.G."/>
            <person name="Floudas D."/>
            <person name="Copeland A."/>
            <person name="Barry K.W."/>
            <person name="Cichocki N."/>
            <person name="Veneault-Fourrey C."/>
            <person name="LaButti K."/>
            <person name="Lindquist E.A."/>
            <person name="Lipzen A."/>
            <person name="Lundell T."/>
            <person name="Morin E."/>
            <person name="Murat C."/>
            <person name="Sun H."/>
            <person name="Tunlid A."/>
            <person name="Henrissat B."/>
            <person name="Grigoriev I.V."/>
            <person name="Hibbett D.S."/>
            <person name="Martin F."/>
            <person name="Nordberg H.P."/>
            <person name="Cantor M.N."/>
            <person name="Hua S.X."/>
        </authorList>
    </citation>
    <scope>NUCLEOTIDE SEQUENCE [LARGE SCALE GENOMIC DNA]</scope>
    <source>
        <strain evidence="1 2">Ve08.2h10</strain>
    </source>
</reference>
<sequence>MTSPYYFYPDTTHSGWIGHLFELDPTQDCCDGSIYCNVLQDVTGQCVPCWTSHATCNAKEVRHMLSSWRKQCHIGQHYGGMVVGHPMIPIKPNQKLCLWLTGRVGGKHGMSNKMSTDMAKYPRSLVKILAMEEDAKTLGFCPSSHCTVVTNHTSICLKCCE</sequence>
<dbReference type="InParanoid" id="A0A0D0DAW2"/>
<gene>
    <name evidence="1" type="ORF">PAXRUDRAFT_35967</name>
</gene>
<evidence type="ECO:0000313" key="2">
    <source>
        <dbReference type="Proteomes" id="UP000054538"/>
    </source>
</evidence>
<protein>
    <submittedName>
        <fullName evidence="1">Uncharacterized protein</fullName>
    </submittedName>
</protein>
<name>A0A0D0DAW2_9AGAM</name>
<dbReference type="AlphaFoldDB" id="A0A0D0DAW2"/>
<dbReference type="Proteomes" id="UP000054538">
    <property type="component" value="Unassembled WGS sequence"/>
</dbReference>
<dbReference type="EMBL" id="KN825861">
    <property type="protein sequence ID" value="KIK81131.1"/>
    <property type="molecule type" value="Genomic_DNA"/>
</dbReference>
<proteinExistence type="predicted"/>
<keyword evidence="2" id="KW-1185">Reference proteome</keyword>
<reference evidence="2" key="2">
    <citation type="submission" date="2015-01" db="EMBL/GenBank/DDBJ databases">
        <title>Evolutionary Origins and Diversification of the Mycorrhizal Mutualists.</title>
        <authorList>
            <consortium name="DOE Joint Genome Institute"/>
            <consortium name="Mycorrhizal Genomics Consortium"/>
            <person name="Kohler A."/>
            <person name="Kuo A."/>
            <person name="Nagy L.G."/>
            <person name="Floudas D."/>
            <person name="Copeland A."/>
            <person name="Barry K.W."/>
            <person name="Cichocki N."/>
            <person name="Veneault-Fourrey C."/>
            <person name="LaButti K."/>
            <person name="Lindquist E.A."/>
            <person name="Lipzen A."/>
            <person name="Lundell T."/>
            <person name="Morin E."/>
            <person name="Murat C."/>
            <person name="Riley R."/>
            <person name="Ohm R."/>
            <person name="Sun H."/>
            <person name="Tunlid A."/>
            <person name="Henrissat B."/>
            <person name="Grigoriev I.V."/>
            <person name="Hibbett D.S."/>
            <person name="Martin F."/>
        </authorList>
    </citation>
    <scope>NUCLEOTIDE SEQUENCE [LARGE SCALE GENOMIC DNA]</scope>
    <source>
        <strain evidence="2">Ve08.2h10</strain>
    </source>
</reference>
<organism evidence="1 2">
    <name type="scientific">Paxillus rubicundulus Ve08.2h10</name>
    <dbReference type="NCBI Taxonomy" id="930991"/>
    <lineage>
        <taxon>Eukaryota</taxon>
        <taxon>Fungi</taxon>
        <taxon>Dikarya</taxon>
        <taxon>Basidiomycota</taxon>
        <taxon>Agaricomycotina</taxon>
        <taxon>Agaricomycetes</taxon>
        <taxon>Agaricomycetidae</taxon>
        <taxon>Boletales</taxon>
        <taxon>Paxilineae</taxon>
        <taxon>Paxillaceae</taxon>
        <taxon>Paxillus</taxon>
    </lineage>
</organism>
<accession>A0A0D0DAW2</accession>
<dbReference type="OrthoDB" id="3268409at2759"/>